<dbReference type="Pfam" id="PF02502">
    <property type="entry name" value="LacAB_rpiB"/>
    <property type="match status" value="1"/>
</dbReference>
<dbReference type="OrthoDB" id="1778624at2"/>
<evidence type="ECO:0000313" key="6">
    <source>
        <dbReference type="Proteomes" id="UP000298616"/>
    </source>
</evidence>
<dbReference type="PANTHER" id="PTHR30345:SF0">
    <property type="entry name" value="DNA DAMAGE-REPAIR_TOLERATION PROTEIN DRT102"/>
    <property type="match status" value="1"/>
</dbReference>
<dbReference type="InterPro" id="IPR036569">
    <property type="entry name" value="RpiB_LacA_LacB_sf"/>
</dbReference>
<feature type="binding site" evidence="4">
    <location>
        <position position="102"/>
    </location>
    <ligand>
        <name>D-ribulose 5-phosphate</name>
        <dbReference type="ChEBI" id="CHEBI:58121"/>
    </ligand>
</feature>
<keyword evidence="2 5" id="KW-0413">Isomerase</keyword>
<feature type="active site" description="Proton donor" evidence="3">
    <location>
        <position position="101"/>
    </location>
</feature>
<dbReference type="GO" id="GO:0004751">
    <property type="term" value="F:ribose-5-phosphate isomerase activity"/>
    <property type="evidence" value="ECO:0007669"/>
    <property type="project" value="TreeGrafter"/>
</dbReference>
<dbReference type="KEGG" id="fpf:DCC35_01890"/>
<comment type="similarity">
    <text evidence="1">Belongs to the LacAB/RpiB family.</text>
</comment>
<protein>
    <submittedName>
        <fullName evidence="5">Ribose 5-phosphate isomerase B</fullName>
    </submittedName>
</protein>
<sequence length="145" mass="16035">MKTNKLFIGGDHAGFGLKQKFVDYLKDKGFNVTDHGTHSEDSTDYPDYAHPVADDVSKNDDSLGILICGSGNGVCMTANKHKDIRAALCWNEELAALARQHNNANVICIPSRFVEEDVAFKMLSTFLNTDFEGGRHERRVGKISC</sequence>
<proteinExistence type="inferred from homology"/>
<dbReference type="NCBIfam" id="TIGR00689">
    <property type="entry name" value="rpiB_lacA_lacB"/>
    <property type="match status" value="1"/>
</dbReference>
<organism evidence="5 6">
    <name type="scientific">Mangrovivirga cuniculi</name>
    <dbReference type="NCBI Taxonomy" id="2715131"/>
    <lineage>
        <taxon>Bacteria</taxon>
        <taxon>Pseudomonadati</taxon>
        <taxon>Bacteroidota</taxon>
        <taxon>Cytophagia</taxon>
        <taxon>Cytophagales</taxon>
        <taxon>Mangrovivirgaceae</taxon>
        <taxon>Mangrovivirga</taxon>
    </lineage>
</organism>
<evidence type="ECO:0000256" key="2">
    <source>
        <dbReference type="ARBA" id="ARBA00023235"/>
    </source>
</evidence>
<dbReference type="SUPFAM" id="SSF89623">
    <property type="entry name" value="Ribose/Galactose isomerase RpiB/AlsB"/>
    <property type="match status" value="1"/>
</dbReference>
<dbReference type="RefSeq" id="WP_137089188.1">
    <property type="nucleotide sequence ID" value="NZ_CP028923.1"/>
</dbReference>
<feature type="binding site" evidence="4">
    <location>
        <position position="112"/>
    </location>
    <ligand>
        <name>D-ribulose 5-phosphate</name>
        <dbReference type="ChEBI" id="CHEBI:58121"/>
    </ligand>
</feature>
<evidence type="ECO:0000256" key="1">
    <source>
        <dbReference type="ARBA" id="ARBA00008754"/>
    </source>
</evidence>
<evidence type="ECO:0000256" key="4">
    <source>
        <dbReference type="PIRSR" id="PIRSR005384-2"/>
    </source>
</evidence>
<name>A0A4D7JD55_9BACT</name>
<keyword evidence="6" id="KW-1185">Reference proteome</keyword>
<evidence type="ECO:0000256" key="3">
    <source>
        <dbReference type="PIRSR" id="PIRSR005384-1"/>
    </source>
</evidence>
<feature type="active site" description="Proton acceptor" evidence="3">
    <location>
        <position position="68"/>
    </location>
</feature>
<feature type="binding site" evidence="4">
    <location>
        <begin position="69"/>
        <end position="73"/>
    </location>
    <ligand>
        <name>D-ribulose 5-phosphate</name>
        <dbReference type="ChEBI" id="CHEBI:58121"/>
    </ligand>
</feature>
<dbReference type="PIRSF" id="PIRSF005384">
    <property type="entry name" value="RpiB_LacA_B"/>
    <property type="match status" value="1"/>
</dbReference>
<dbReference type="Proteomes" id="UP000298616">
    <property type="component" value="Chromosome"/>
</dbReference>
<accession>A0A4D7JD55</accession>
<dbReference type="AlphaFoldDB" id="A0A4D7JD55"/>
<dbReference type="InterPro" id="IPR003500">
    <property type="entry name" value="RpiB_LacA_LacB"/>
</dbReference>
<dbReference type="NCBIfam" id="NF004051">
    <property type="entry name" value="PRK05571.1"/>
    <property type="match status" value="1"/>
</dbReference>
<reference evidence="5 6" key="1">
    <citation type="submission" date="2018-04" db="EMBL/GenBank/DDBJ databases">
        <title>Complete genome uncultured novel isolate.</title>
        <authorList>
            <person name="Merlino G."/>
        </authorList>
    </citation>
    <scope>NUCLEOTIDE SEQUENCE [LARGE SCALE GENOMIC DNA]</scope>
    <source>
        <strain evidence="6">R1DC9</strain>
    </source>
</reference>
<dbReference type="PANTHER" id="PTHR30345">
    <property type="entry name" value="RIBOSE-5-PHOSPHATE ISOMERASE B"/>
    <property type="match status" value="1"/>
</dbReference>
<feature type="binding site" evidence="4">
    <location>
        <begin position="11"/>
        <end position="12"/>
    </location>
    <ligand>
        <name>D-ribulose 5-phosphate</name>
        <dbReference type="ChEBI" id="CHEBI:58121"/>
    </ligand>
</feature>
<dbReference type="EMBL" id="CP028923">
    <property type="protein sequence ID" value="QCK13591.1"/>
    <property type="molecule type" value="Genomic_DNA"/>
</dbReference>
<dbReference type="NCBIfam" id="TIGR01120">
    <property type="entry name" value="rpiB"/>
    <property type="match status" value="1"/>
</dbReference>
<evidence type="ECO:0000313" key="5">
    <source>
        <dbReference type="EMBL" id="QCK13591.1"/>
    </source>
</evidence>
<dbReference type="Gene3D" id="3.40.1400.10">
    <property type="entry name" value="Sugar-phosphate isomerase, RpiB/LacA/LacB"/>
    <property type="match status" value="1"/>
</dbReference>
<feature type="binding site" evidence="4">
    <location>
        <position position="135"/>
    </location>
    <ligand>
        <name>D-ribulose 5-phosphate</name>
        <dbReference type="ChEBI" id="CHEBI:58121"/>
    </ligand>
</feature>
<feature type="binding site" evidence="4">
    <location>
        <position position="139"/>
    </location>
    <ligand>
        <name>D-ribulose 5-phosphate</name>
        <dbReference type="ChEBI" id="CHEBI:58121"/>
    </ligand>
</feature>
<gene>
    <name evidence="5" type="primary">rpiB</name>
    <name evidence="5" type="ORF">DCC35_01890</name>
</gene>
<dbReference type="GO" id="GO:0009052">
    <property type="term" value="P:pentose-phosphate shunt, non-oxidative branch"/>
    <property type="evidence" value="ECO:0007669"/>
    <property type="project" value="TreeGrafter"/>
</dbReference>
<dbReference type="InterPro" id="IPR004785">
    <property type="entry name" value="RpiB"/>
</dbReference>
<dbReference type="GO" id="GO:0019316">
    <property type="term" value="P:D-allose catabolic process"/>
    <property type="evidence" value="ECO:0007669"/>
    <property type="project" value="TreeGrafter"/>
</dbReference>